<comment type="cofactor">
    <cofactor evidence="1">
        <name>[4Fe-4S] cluster</name>
        <dbReference type="ChEBI" id="CHEBI:49883"/>
    </cofactor>
</comment>
<sequence length="698" mass="74142">MARGTAAIRAQASPGFYAAACPDLGAYRSGLNGGVELYSALVRLRRGTLAGGHGGRQSTAERQTTDTKGGDMNGVTGKMLVADLSQRKTAVETLPDQAYRLFLGGFGLGAHLAWTRIPKGADPLGEKNVVAMVPGLLTGDGISTASKTTFTFRSPLTGTLARSVAGAWAGIALRKAGWDALLLTGASKAPVVLIIEDGQARFEDASDLWGLDLRATAKALRTRFGEGYRTVAIGPAGENLSLISTIECDGRQAGRGGGGAVLGAKKLKAILVKGTGPVPVHDRGRMKEIVSHWQGIIRDHPVTKADMSYGSGEFLDWMNRESGTFPSKNWQWGYFKSAYARAADGKIELDPYYWAPKYVARNVACPTCTKPCGQLFQVKEGKYAGTEVDGPEYETLYSLGGAPEVASIEAVAKANEICDVLGLDTISAGVTVAWAMEAVERGLLSKVDLDGIDLKFGDADAMLAVLEKMGRREGKTGALLADGTKAACDRLGKGASFAIHIKGMELPAYDIRGSKGVALAFAVSFRGGDHLTGGVYGLEYGGSWWKLTADRHSLRGKGFEVRLLEDLMAVYDTLGVCKFTRHIYFLEGLPEMVAAQTGLALTAAELLTVGERAYNLARAFNVREGFSRKDDHLPPRVMELPIPDGPSAGDRVSAEELQALLDDYYEARGWSRDGVPLKGLLAALDLPDVADAIGASGP</sequence>
<feature type="domain" description="Aldehyde ferredoxin oxidoreductase N-terminal" evidence="10">
    <location>
        <begin position="75"/>
        <end position="276"/>
    </location>
</feature>
<reference evidence="12" key="1">
    <citation type="submission" date="2018-05" db="EMBL/GenBank/DDBJ databases">
        <authorList>
            <person name="Hao L."/>
        </authorList>
    </citation>
    <scope>NUCLEOTIDE SEQUENCE [LARGE SCALE GENOMIC DNA]</scope>
</reference>
<accession>A0A2X3K5D1</accession>
<dbReference type="SUPFAM" id="SSF48310">
    <property type="entry name" value="Aldehyde ferredoxin oxidoreductase, C-terminal domains"/>
    <property type="match status" value="1"/>
</dbReference>
<dbReference type="GO" id="GO:0033726">
    <property type="term" value="F:aldehyde ferredoxin oxidoreductase activity"/>
    <property type="evidence" value="ECO:0007669"/>
    <property type="project" value="UniProtKB-EC"/>
</dbReference>
<keyword evidence="5 11" id="KW-0560">Oxidoreductase</keyword>
<dbReference type="Gene3D" id="1.10.569.10">
    <property type="entry name" value="Aldehyde Ferredoxin Oxidoreductase Protein, subunit A, domain 2"/>
    <property type="match status" value="1"/>
</dbReference>
<protein>
    <submittedName>
        <fullName evidence="11">Aldehyde:ferredoxin oxidoreductase</fullName>
        <ecNumber evidence="11">1.2.7.5</ecNumber>
    </submittedName>
</protein>
<dbReference type="SUPFAM" id="SSF56228">
    <property type="entry name" value="Aldehyde ferredoxin oxidoreductase, N-terminal domain"/>
    <property type="match status" value="1"/>
</dbReference>
<dbReference type="KEGG" id="bana:BARAN1_0198"/>
<evidence type="ECO:0000256" key="1">
    <source>
        <dbReference type="ARBA" id="ARBA00001966"/>
    </source>
</evidence>
<evidence type="ECO:0000256" key="8">
    <source>
        <dbReference type="ARBA" id="ARBA00049934"/>
    </source>
</evidence>
<evidence type="ECO:0000256" key="5">
    <source>
        <dbReference type="ARBA" id="ARBA00023002"/>
    </source>
</evidence>
<dbReference type="GO" id="GO:0009055">
    <property type="term" value="F:electron transfer activity"/>
    <property type="evidence" value="ECO:0007669"/>
    <property type="project" value="InterPro"/>
</dbReference>
<dbReference type="GO" id="GO:0051539">
    <property type="term" value="F:4 iron, 4 sulfur cluster binding"/>
    <property type="evidence" value="ECO:0007669"/>
    <property type="project" value="UniProtKB-KW"/>
</dbReference>
<organism evidence="11 12">
    <name type="scientific">Candidatus Bipolaricaulis anaerobius</name>
    <dbReference type="NCBI Taxonomy" id="2026885"/>
    <lineage>
        <taxon>Bacteria</taxon>
        <taxon>Candidatus Bipolaricaulota</taxon>
        <taxon>Candidatus Bipolaricaulia</taxon>
        <taxon>Candidatus Bipolaricaulales</taxon>
        <taxon>Candidatus Bipolaricaulaceae</taxon>
        <taxon>Candidatus Bipolaricaulis</taxon>
    </lineage>
</organism>
<evidence type="ECO:0000256" key="4">
    <source>
        <dbReference type="ARBA" id="ARBA00022723"/>
    </source>
</evidence>
<evidence type="ECO:0000313" key="12">
    <source>
        <dbReference type="Proteomes" id="UP000249818"/>
    </source>
</evidence>
<keyword evidence="7" id="KW-0411">Iron-sulfur</keyword>
<dbReference type="InterPro" id="IPR013984">
    <property type="entry name" value="Ald_Fedxn_OxRdtase_dom2"/>
</dbReference>
<dbReference type="SMART" id="SM00790">
    <property type="entry name" value="AFOR_N"/>
    <property type="match status" value="1"/>
</dbReference>
<evidence type="ECO:0000256" key="2">
    <source>
        <dbReference type="ARBA" id="ARBA00011032"/>
    </source>
</evidence>
<comment type="cofactor">
    <cofactor evidence="8">
        <name>tungstopterin</name>
        <dbReference type="ChEBI" id="CHEBI:30402"/>
    </cofactor>
</comment>
<comment type="similarity">
    <text evidence="2">Belongs to the AOR/FOR family.</text>
</comment>
<evidence type="ECO:0000259" key="10">
    <source>
        <dbReference type="SMART" id="SM00790"/>
    </source>
</evidence>
<gene>
    <name evidence="11" type="primary">aor</name>
    <name evidence="11" type="ORF">BARAN1_0198</name>
</gene>
<dbReference type="InterPro" id="IPR051919">
    <property type="entry name" value="W-dependent_AOR"/>
</dbReference>
<dbReference type="Gene3D" id="1.10.599.10">
    <property type="entry name" value="Aldehyde Ferredoxin Oxidoreductase Protein, subunit A, domain 3"/>
    <property type="match status" value="1"/>
</dbReference>
<name>A0A2X3K5D1_9BACT</name>
<dbReference type="InterPro" id="IPR013985">
    <property type="entry name" value="Ald_Fedxn_OxRdtase_dom3"/>
</dbReference>
<feature type="region of interest" description="Disordered" evidence="9">
    <location>
        <begin position="50"/>
        <end position="72"/>
    </location>
</feature>
<dbReference type="Pfam" id="PF02730">
    <property type="entry name" value="AFOR_N"/>
    <property type="match status" value="1"/>
</dbReference>
<dbReference type="EC" id="1.2.7.5" evidence="11"/>
<evidence type="ECO:0000256" key="3">
    <source>
        <dbReference type="ARBA" id="ARBA00022485"/>
    </source>
</evidence>
<dbReference type="PANTHER" id="PTHR30038:SF0">
    <property type="entry name" value="TUNGSTEN-CONTAINING ALDEHYDE FERREDOXIN OXIDOREDUCTASE"/>
    <property type="match status" value="1"/>
</dbReference>
<dbReference type="PANTHER" id="PTHR30038">
    <property type="entry name" value="ALDEHYDE FERREDOXIN OXIDOREDUCTASE"/>
    <property type="match status" value="1"/>
</dbReference>
<evidence type="ECO:0000313" key="11">
    <source>
        <dbReference type="EMBL" id="SQD92223.1"/>
    </source>
</evidence>
<dbReference type="GO" id="GO:0046872">
    <property type="term" value="F:metal ion binding"/>
    <property type="evidence" value="ECO:0007669"/>
    <property type="project" value="UniProtKB-KW"/>
</dbReference>
<evidence type="ECO:0000256" key="9">
    <source>
        <dbReference type="SAM" id="MobiDB-lite"/>
    </source>
</evidence>
<keyword evidence="6" id="KW-0408">Iron</keyword>
<dbReference type="Pfam" id="PF01314">
    <property type="entry name" value="AFOR_C"/>
    <property type="match status" value="1"/>
</dbReference>
<dbReference type="AlphaFoldDB" id="A0A2X3K5D1"/>
<keyword evidence="4" id="KW-0479">Metal-binding</keyword>
<keyword evidence="3" id="KW-0004">4Fe-4S</keyword>
<proteinExistence type="inferred from homology"/>
<evidence type="ECO:0000256" key="6">
    <source>
        <dbReference type="ARBA" id="ARBA00023004"/>
    </source>
</evidence>
<dbReference type="InterPro" id="IPR036021">
    <property type="entry name" value="Tungsten_al_ferr_oxy-like_C"/>
</dbReference>
<dbReference type="Proteomes" id="UP000249818">
    <property type="component" value="Chromosome BARAN1"/>
</dbReference>
<evidence type="ECO:0000256" key="7">
    <source>
        <dbReference type="ARBA" id="ARBA00023014"/>
    </source>
</evidence>
<dbReference type="InterPro" id="IPR001203">
    <property type="entry name" value="OxRdtase_Ald_Fedxn_C"/>
</dbReference>
<keyword evidence="12" id="KW-1185">Reference proteome</keyword>
<dbReference type="Gene3D" id="3.60.9.10">
    <property type="entry name" value="Aldehyde ferredoxin oxidoreductase, N-terminal domain"/>
    <property type="match status" value="1"/>
</dbReference>
<dbReference type="EMBL" id="LS483254">
    <property type="protein sequence ID" value="SQD92223.1"/>
    <property type="molecule type" value="Genomic_DNA"/>
</dbReference>
<dbReference type="InterPro" id="IPR013983">
    <property type="entry name" value="Ald_Fedxn_OxRdtase_N"/>
</dbReference>
<dbReference type="InterPro" id="IPR036503">
    <property type="entry name" value="Ald_Fedxn_OxRdtase_N_sf"/>
</dbReference>